<proteinExistence type="predicted"/>
<dbReference type="Proteomes" id="UP001257060">
    <property type="component" value="Unassembled WGS sequence"/>
</dbReference>
<evidence type="ECO:0000313" key="2">
    <source>
        <dbReference type="EMBL" id="MDS0297347.1"/>
    </source>
</evidence>
<evidence type="ECO:0000313" key="3">
    <source>
        <dbReference type="Proteomes" id="UP001257060"/>
    </source>
</evidence>
<sequence length="143" mass="14759">MDPTKRLASNLRSESSAYGYTLTIWGAGALLIHEYGMPGEPSVFAYVGGALLGFAALSWVAFGGPLSHVDETDVDMTALSMIHVAATAGNLVVVVLVANMLHAAGVRPPAAFGVVGAQSTVVYNASLLLEDFVSEALVSAFST</sequence>
<keyword evidence="1" id="KW-0472">Membrane</keyword>
<keyword evidence="3" id="KW-1185">Reference proteome</keyword>
<accession>A0ABU2G955</accession>
<name>A0ABU2G955_9EURY</name>
<organism evidence="2 3">
    <name type="scientific">Halogeometricum salsisoli</name>
    <dbReference type="NCBI Taxonomy" id="2950536"/>
    <lineage>
        <taxon>Archaea</taxon>
        <taxon>Methanobacteriati</taxon>
        <taxon>Methanobacteriota</taxon>
        <taxon>Stenosarchaea group</taxon>
        <taxon>Halobacteria</taxon>
        <taxon>Halobacteriales</taxon>
        <taxon>Haloferacaceae</taxon>
        <taxon>Halogeometricum</taxon>
    </lineage>
</organism>
<keyword evidence="1" id="KW-0812">Transmembrane</keyword>
<gene>
    <name evidence="2" type="ORF">NDI76_01140</name>
</gene>
<dbReference type="RefSeq" id="WP_310922136.1">
    <property type="nucleotide sequence ID" value="NZ_JAMQOP010000001.1"/>
</dbReference>
<feature type="transmembrane region" description="Helical" evidence="1">
    <location>
        <begin position="43"/>
        <end position="62"/>
    </location>
</feature>
<keyword evidence="1" id="KW-1133">Transmembrane helix</keyword>
<protein>
    <recommendedName>
        <fullName evidence="4">DUF2231 domain-containing protein</fullName>
    </recommendedName>
</protein>
<reference evidence="2 3" key="1">
    <citation type="submission" date="2022-06" db="EMBL/GenBank/DDBJ databases">
        <title>Halogeometricum sp. a new haloarchaeum isolate from saline soil.</title>
        <authorList>
            <person name="Strakova D."/>
            <person name="Galisteo C."/>
            <person name="Sanchez-Porro C."/>
            <person name="Ventosa A."/>
        </authorList>
    </citation>
    <scope>NUCLEOTIDE SEQUENCE [LARGE SCALE GENOMIC DNA]</scope>
    <source>
        <strain evidence="2 3">S1BR25-6</strain>
    </source>
</reference>
<dbReference type="EMBL" id="JAMQOP010000001">
    <property type="protein sequence ID" value="MDS0297347.1"/>
    <property type="molecule type" value="Genomic_DNA"/>
</dbReference>
<feature type="transmembrane region" description="Helical" evidence="1">
    <location>
        <begin position="82"/>
        <end position="101"/>
    </location>
</feature>
<feature type="transmembrane region" description="Helical" evidence="1">
    <location>
        <begin position="17"/>
        <end position="36"/>
    </location>
</feature>
<comment type="caution">
    <text evidence="2">The sequence shown here is derived from an EMBL/GenBank/DDBJ whole genome shotgun (WGS) entry which is preliminary data.</text>
</comment>
<evidence type="ECO:0000256" key="1">
    <source>
        <dbReference type="SAM" id="Phobius"/>
    </source>
</evidence>
<evidence type="ECO:0008006" key="4">
    <source>
        <dbReference type="Google" id="ProtNLM"/>
    </source>
</evidence>